<dbReference type="SUPFAM" id="SSF53474">
    <property type="entry name" value="alpha/beta-Hydrolases"/>
    <property type="match status" value="1"/>
</dbReference>
<dbReference type="Gene3D" id="3.40.50.1820">
    <property type="entry name" value="alpha/beta hydrolase"/>
    <property type="match status" value="1"/>
</dbReference>
<sequence length="293" mass="32778">MTDVNEKSRIFREMCLKADTERDKGLTTPEDIKRFDDIPYGADEKWQILDVYRPKSHEGEKLPVIVSIHGGGWVYGSKEIYQFYCMDLAQRGFAVVNFTYRLAPENRFPASLEDTNTVFAWVKDNAEKYGFDLSNVFAVGDSAGAFCLSVYACILTNPALASDFGKFFAPADVELKGVGLNCGLFTTTDYDESLEAYIPEDLTEHAEALRMLDAVSYITPAFPPAYILTGNADFLVDAPAVLTSVLDKNSVKYEFKVYGTKESPLFHVFHCDIKTEAARQANDDECGFFRGLI</sequence>
<accession>A0A1I1Q765</accession>
<dbReference type="PANTHER" id="PTHR48081">
    <property type="entry name" value="AB HYDROLASE SUPERFAMILY PROTEIN C4A8.06C"/>
    <property type="match status" value="1"/>
</dbReference>
<dbReference type="EMBL" id="FOKQ01000041">
    <property type="protein sequence ID" value="SFD15708.1"/>
    <property type="molecule type" value="Genomic_DNA"/>
</dbReference>
<feature type="domain" description="BD-FAE-like" evidence="2">
    <location>
        <begin position="49"/>
        <end position="237"/>
    </location>
</feature>
<proteinExistence type="predicted"/>
<dbReference type="Proteomes" id="UP000182192">
    <property type="component" value="Unassembled WGS sequence"/>
</dbReference>
<evidence type="ECO:0000313" key="3">
    <source>
        <dbReference type="EMBL" id="SFD15708.1"/>
    </source>
</evidence>
<evidence type="ECO:0000259" key="2">
    <source>
        <dbReference type="Pfam" id="PF20434"/>
    </source>
</evidence>
<organism evidence="3 4">
    <name type="scientific">Ruminococcus albus</name>
    <dbReference type="NCBI Taxonomy" id="1264"/>
    <lineage>
        <taxon>Bacteria</taxon>
        <taxon>Bacillati</taxon>
        <taxon>Bacillota</taxon>
        <taxon>Clostridia</taxon>
        <taxon>Eubacteriales</taxon>
        <taxon>Oscillospiraceae</taxon>
        <taxon>Ruminococcus</taxon>
    </lineage>
</organism>
<reference evidence="3 4" key="1">
    <citation type="submission" date="2016-10" db="EMBL/GenBank/DDBJ databases">
        <authorList>
            <person name="de Groot N.N."/>
        </authorList>
    </citation>
    <scope>NUCLEOTIDE SEQUENCE [LARGE SCALE GENOMIC DNA]</scope>
    <source>
        <strain evidence="3 4">AR67</strain>
    </source>
</reference>
<dbReference type="Pfam" id="PF20434">
    <property type="entry name" value="BD-FAE"/>
    <property type="match status" value="1"/>
</dbReference>
<evidence type="ECO:0000256" key="1">
    <source>
        <dbReference type="ARBA" id="ARBA00022801"/>
    </source>
</evidence>
<dbReference type="RefSeq" id="WP_074963045.1">
    <property type="nucleotide sequence ID" value="NZ_FOKQ01000041.1"/>
</dbReference>
<name>A0A1I1Q765_RUMAL</name>
<evidence type="ECO:0000313" key="4">
    <source>
        <dbReference type="Proteomes" id="UP000182192"/>
    </source>
</evidence>
<protein>
    <submittedName>
        <fullName evidence="3">Acetyl esterase/lipase</fullName>
    </submittedName>
</protein>
<dbReference type="InterPro" id="IPR050300">
    <property type="entry name" value="GDXG_lipolytic_enzyme"/>
</dbReference>
<keyword evidence="1" id="KW-0378">Hydrolase</keyword>
<gene>
    <name evidence="3" type="ORF">SAMN02910406_03256</name>
</gene>
<dbReference type="AlphaFoldDB" id="A0A1I1Q765"/>
<dbReference type="InterPro" id="IPR049492">
    <property type="entry name" value="BD-FAE-like_dom"/>
</dbReference>
<dbReference type="GO" id="GO:0016787">
    <property type="term" value="F:hydrolase activity"/>
    <property type="evidence" value="ECO:0007669"/>
    <property type="project" value="UniProtKB-KW"/>
</dbReference>
<dbReference type="InterPro" id="IPR029058">
    <property type="entry name" value="AB_hydrolase_fold"/>
</dbReference>